<protein>
    <submittedName>
        <fullName evidence="1">Uncharacterized protein</fullName>
    </submittedName>
</protein>
<evidence type="ECO:0000313" key="2">
    <source>
        <dbReference type="Proteomes" id="UP000273105"/>
    </source>
</evidence>
<evidence type="ECO:0000313" key="1">
    <source>
        <dbReference type="EMBL" id="RLL43010.1"/>
    </source>
</evidence>
<accession>A0ABX9U4K8</accession>
<organism evidence="1 2">
    <name type="scientific">Acinetobacter cumulans</name>
    <dbReference type="NCBI Taxonomy" id="2136182"/>
    <lineage>
        <taxon>Bacteria</taxon>
        <taxon>Pseudomonadati</taxon>
        <taxon>Pseudomonadota</taxon>
        <taxon>Gammaproteobacteria</taxon>
        <taxon>Moraxellales</taxon>
        <taxon>Moraxellaceae</taxon>
        <taxon>Acinetobacter</taxon>
    </lineage>
</organism>
<comment type="caution">
    <text evidence="1">The sequence shown here is derived from an EMBL/GenBank/DDBJ whole genome shotgun (WGS) entry which is preliminary data.</text>
</comment>
<gene>
    <name evidence="1" type="ORF">D9K79_11625</name>
</gene>
<dbReference type="Proteomes" id="UP000273105">
    <property type="component" value="Unassembled WGS sequence"/>
</dbReference>
<reference evidence="1 2" key="1">
    <citation type="submission" date="2018-09" db="EMBL/GenBank/DDBJ databases">
        <title>The draft genome of Acinetobacter sp. strains.</title>
        <authorList>
            <person name="Qin J."/>
            <person name="Feng Y."/>
            <person name="Zong Z."/>
        </authorList>
    </citation>
    <scope>NUCLEOTIDE SEQUENCE [LARGE SCALE GENOMIC DNA]</scope>
    <source>
        <strain evidence="1 2">WCHAc060001</strain>
    </source>
</reference>
<sequence length="135" mass="13818">MSISFSNAVKSDRLQAFTRALDAGSAGGRIKLYGGAQPPAGTTHSQQLLCELTLPKPSASGVTDGILTIAAPFSGMALLDGTVTWCRLTDASGTWVADCNAGGSESSAVFRIQNANGEVFAGGQVIVSQAQLKEV</sequence>
<keyword evidence="2" id="KW-1185">Reference proteome</keyword>
<name>A0ABX9U4K8_9GAMM</name>
<dbReference type="RefSeq" id="WP_121532664.1">
    <property type="nucleotide sequence ID" value="NZ_RCHE01000027.1"/>
</dbReference>
<proteinExistence type="predicted"/>
<dbReference type="EMBL" id="RCHE01000027">
    <property type="protein sequence ID" value="RLL43010.1"/>
    <property type="molecule type" value="Genomic_DNA"/>
</dbReference>